<keyword evidence="2" id="KW-1185">Reference proteome</keyword>
<dbReference type="AlphaFoldDB" id="A0A1H0VMI8"/>
<dbReference type="Gene3D" id="3.50.30.50">
    <property type="entry name" value="Putative cyclase"/>
    <property type="match status" value="1"/>
</dbReference>
<evidence type="ECO:0000313" key="2">
    <source>
        <dbReference type="Proteomes" id="UP000199073"/>
    </source>
</evidence>
<gene>
    <name evidence="1" type="ORF">SAMN05660330_04142</name>
</gene>
<reference evidence="1 2" key="1">
    <citation type="submission" date="2016-10" db="EMBL/GenBank/DDBJ databases">
        <authorList>
            <person name="de Groot N.N."/>
        </authorList>
    </citation>
    <scope>NUCLEOTIDE SEQUENCE [LARGE SCALE GENOMIC DNA]</scope>
    <source>
        <strain evidence="1 2">DSM 12130</strain>
    </source>
</reference>
<dbReference type="SUPFAM" id="SSF102198">
    <property type="entry name" value="Putative cyclase"/>
    <property type="match status" value="1"/>
</dbReference>
<dbReference type="STRING" id="91360.SAMN05660330_04142"/>
<dbReference type="Pfam" id="PF04199">
    <property type="entry name" value="Cyclase"/>
    <property type="match status" value="1"/>
</dbReference>
<dbReference type="EMBL" id="FNJI01000055">
    <property type="protein sequence ID" value="SDP79544.1"/>
    <property type="molecule type" value="Genomic_DNA"/>
</dbReference>
<dbReference type="GO" id="GO:0019441">
    <property type="term" value="P:L-tryptophan catabolic process to kynurenine"/>
    <property type="evidence" value="ECO:0007669"/>
    <property type="project" value="InterPro"/>
</dbReference>
<dbReference type="InterPro" id="IPR007325">
    <property type="entry name" value="KFase/CYL"/>
</dbReference>
<dbReference type="PANTHER" id="PTHR34861:SF10">
    <property type="entry name" value="CYCLASE"/>
    <property type="match status" value="1"/>
</dbReference>
<accession>A0A1H0VMI8</accession>
<proteinExistence type="predicted"/>
<evidence type="ECO:0000313" key="1">
    <source>
        <dbReference type="EMBL" id="SDP79544.1"/>
    </source>
</evidence>
<name>A0A1H0VMI8_9BACT</name>
<sequence>MKEPYGKLPLPKMTPYLLSLMKNGKVFDLGTVRSEDMPLWSGHPPFRVLPYKWHGETEDVTPPGTLYNDMVITCMHAGTHVDAFNHIGEIQGGGTIILGEGVDAEKTREWWGCNWMDGSKFHPIILRAVILDILNYKGGEDTGGQVTLPRKYGITAEDIRGCLDSQNIEIKPNVPTAFLIRTGMIKYFHNKTDNYGGNAAGPNLEAEKYMASIGGVLTGSDTVSYEQMIVGEHTVHRWMMQNGILMNEVLDLEEICKAGVTEGVYIALPLKIKGTSGSLIDPIVIT</sequence>
<dbReference type="InterPro" id="IPR037175">
    <property type="entry name" value="KFase_sf"/>
</dbReference>
<organism evidence="1 2">
    <name type="scientific">Desulforhopalus singaporensis</name>
    <dbReference type="NCBI Taxonomy" id="91360"/>
    <lineage>
        <taxon>Bacteria</taxon>
        <taxon>Pseudomonadati</taxon>
        <taxon>Thermodesulfobacteriota</taxon>
        <taxon>Desulfobulbia</taxon>
        <taxon>Desulfobulbales</taxon>
        <taxon>Desulfocapsaceae</taxon>
        <taxon>Desulforhopalus</taxon>
    </lineage>
</organism>
<dbReference type="PANTHER" id="PTHR34861">
    <property type="match status" value="1"/>
</dbReference>
<dbReference type="Proteomes" id="UP000199073">
    <property type="component" value="Unassembled WGS sequence"/>
</dbReference>
<dbReference type="RefSeq" id="WP_092226008.1">
    <property type="nucleotide sequence ID" value="NZ_FNJI01000055.1"/>
</dbReference>
<dbReference type="OrthoDB" id="7067800at2"/>
<protein>
    <submittedName>
        <fullName evidence="1">Kynurenine formamidase</fullName>
    </submittedName>
</protein>
<dbReference type="GO" id="GO:0004061">
    <property type="term" value="F:arylformamidase activity"/>
    <property type="evidence" value="ECO:0007669"/>
    <property type="project" value="InterPro"/>
</dbReference>